<accession>A0A2N9IPI1</accession>
<dbReference type="InterPro" id="IPR002156">
    <property type="entry name" value="RNaseH_domain"/>
</dbReference>
<name>A0A2N9IPI1_FAGSY</name>
<evidence type="ECO:0008006" key="4">
    <source>
        <dbReference type="Google" id="ProtNLM"/>
    </source>
</evidence>
<dbReference type="GO" id="GO:0004523">
    <property type="term" value="F:RNA-DNA hybrid ribonuclease activity"/>
    <property type="evidence" value="ECO:0007669"/>
    <property type="project" value="InterPro"/>
</dbReference>
<dbReference type="GO" id="GO:0003676">
    <property type="term" value="F:nucleic acid binding"/>
    <property type="evidence" value="ECO:0007669"/>
    <property type="project" value="InterPro"/>
</dbReference>
<dbReference type="PANTHER" id="PTHR28626">
    <property type="entry name" value="SRR1-LIKE PROTEIN"/>
    <property type="match status" value="1"/>
</dbReference>
<feature type="domain" description="RNase H type-1" evidence="2">
    <location>
        <begin position="369"/>
        <end position="489"/>
    </location>
</feature>
<organism evidence="3">
    <name type="scientific">Fagus sylvatica</name>
    <name type="common">Beechnut</name>
    <dbReference type="NCBI Taxonomy" id="28930"/>
    <lineage>
        <taxon>Eukaryota</taxon>
        <taxon>Viridiplantae</taxon>
        <taxon>Streptophyta</taxon>
        <taxon>Embryophyta</taxon>
        <taxon>Tracheophyta</taxon>
        <taxon>Spermatophyta</taxon>
        <taxon>Magnoliopsida</taxon>
        <taxon>eudicotyledons</taxon>
        <taxon>Gunneridae</taxon>
        <taxon>Pentapetalae</taxon>
        <taxon>rosids</taxon>
        <taxon>fabids</taxon>
        <taxon>Fagales</taxon>
        <taxon>Fagaceae</taxon>
        <taxon>Fagus</taxon>
    </lineage>
</organism>
<dbReference type="InterPro" id="IPR040044">
    <property type="entry name" value="SRR1L"/>
</dbReference>
<evidence type="ECO:0000259" key="1">
    <source>
        <dbReference type="Pfam" id="PF07985"/>
    </source>
</evidence>
<protein>
    <recommendedName>
        <fullName evidence="4">SRR1-like domain-containing protein</fullName>
    </recommendedName>
</protein>
<dbReference type="InterPro" id="IPR044730">
    <property type="entry name" value="RNase_H-like_dom_plant"/>
</dbReference>
<dbReference type="GO" id="GO:0005737">
    <property type="term" value="C:cytoplasm"/>
    <property type="evidence" value="ECO:0007669"/>
    <property type="project" value="TreeGrafter"/>
</dbReference>
<dbReference type="Gene3D" id="3.30.420.10">
    <property type="entry name" value="Ribonuclease H-like superfamily/Ribonuclease H"/>
    <property type="match status" value="1"/>
</dbReference>
<feature type="domain" description="SRR1-like" evidence="1">
    <location>
        <begin position="123"/>
        <end position="258"/>
    </location>
</feature>
<dbReference type="InterPro" id="IPR012942">
    <property type="entry name" value="SRR1-like"/>
</dbReference>
<dbReference type="InterPro" id="IPR036397">
    <property type="entry name" value="RNaseH_sf"/>
</dbReference>
<dbReference type="SUPFAM" id="SSF53098">
    <property type="entry name" value="Ribonuclease H-like"/>
    <property type="match status" value="1"/>
</dbReference>
<dbReference type="EMBL" id="OIVN01006148">
    <property type="protein sequence ID" value="SPD26184.1"/>
    <property type="molecule type" value="Genomic_DNA"/>
</dbReference>
<sequence>METIDFETSPTTTMPQVTNSDMSVEESMLFSNFEASDFPPCKIRYFNPSVDFVAILASHEAKKFNSLTYQRQIGDISVEDEARRLLTEMHLTMKEVVESEFYSKMTDQLRNDPDIQSNIKRILGSHSHVVMVIYALGSIEYSYDSQYQLAIALLLKHDFSNWIGEIEVFDPMFSPSDCMVLEELGCKVLSVNEHCRREVKKPTLFYMPYAETPCIVNVLDANWCSSKINRIILLIARIRRHKGRSNRRKDHFQVIKKYKSEFGIGALENNRWIFTNFFWTFFNVAPELDMETLFPGQYSKEIRVKRNIVWNNKHVNHLHLKNCGERYFSDTFKRNDDYEGYDHELKNRVPRRHACLWQPPQTGWIKLNFSGKGDDKNSPAGFGGIFRNEFKDHMVVYSGNLGEADTTVASVESLRQGLRCLQYMPHVKRLVVEGNDLSVIRWVNECGVEPPKKIREALLEISDWLGKMDSKVYRVYEEANSLAIELANKGAKLLNFRIWVAPS</sequence>
<dbReference type="PANTHER" id="PTHR28626:SF4">
    <property type="entry name" value="PROTEIN SENSITIVITY TO RED LIGHT REDUCED 1-LIKE"/>
    <property type="match status" value="1"/>
</dbReference>
<evidence type="ECO:0000259" key="2">
    <source>
        <dbReference type="Pfam" id="PF13456"/>
    </source>
</evidence>
<evidence type="ECO:0000313" key="3">
    <source>
        <dbReference type="EMBL" id="SPD26184.1"/>
    </source>
</evidence>
<dbReference type="InterPro" id="IPR012337">
    <property type="entry name" value="RNaseH-like_sf"/>
</dbReference>
<dbReference type="CDD" id="cd06222">
    <property type="entry name" value="RNase_H_like"/>
    <property type="match status" value="1"/>
</dbReference>
<dbReference type="Pfam" id="PF07985">
    <property type="entry name" value="SRR1"/>
    <property type="match status" value="1"/>
</dbReference>
<dbReference type="GO" id="GO:0005634">
    <property type="term" value="C:nucleus"/>
    <property type="evidence" value="ECO:0007669"/>
    <property type="project" value="TreeGrafter"/>
</dbReference>
<dbReference type="Pfam" id="PF13456">
    <property type="entry name" value="RVT_3"/>
    <property type="match status" value="1"/>
</dbReference>
<gene>
    <name evidence="3" type="ORF">FSB_LOCUS54066</name>
</gene>
<reference evidence="3" key="1">
    <citation type="submission" date="2018-02" db="EMBL/GenBank/DDBJ databases">
        <authorList>
            <person name="Cohen D.B."/>
            <person name="Kent A.D."/>
        </authorList>
    </citation>
    <scope>NUCLEOTIDE SEQUENCE</scope>
</reference>
<dbReference type="AlphaFoldDB" id="A0A2N9IPI1"/>
<proteinExistence type="predicted"/>